<protein>
    <submittedName>
        <fullName evidence="1">Uncharacterized protein</fullName>
    </submittedName>
</protein>
<dbReference type="Proteomes" id="UP000276133">
    <property type="component" value="Unassembled WGS sequence"/>
</dbReference>
<name>A0A3M7QB17_BRAPC</name>
<proteinExistence type="predicted"/>
<dbReference type="EMBL" id="REGN01006774">
    <property type="protein sequence ID" value="RNA08354.1"/>
    <property type="molecule type" value="Genomic_DNA"/>
</dbReference>
<dbReference type="OrthoDB" id="204305at2759"/>
<gene>
    <name evidence="1" type="ORF">BpHYR1_002726</name>
</gene>
<sequence length="110" mass="12675">MWGLKLSQNRALANQFFAKLQDKTIAPNFLKSGVARKWLDQQYLAVHVYKYIKNISVIHDSYLCNIYHDSTPYPSKRKGNCFVATQTSNCSAIKMLPSCPKECRPHNHQD</sequence>
<organism evidence="1 2">
    <name type="scientific">Brachionus plicatilis</name>
    <name type="common">Marine rotifer</name>
    <name type="synonym">Brachionus muelleri</name>
    <dbReference type="NCBI Taxonomy" id="10195"/>
    <lineage>
        <taxon>Eukaryota</taxon>
        <taxon>Metazoa</taxon>
        <taxon>Spiralia</taxon>
        <taxon>Gnathifera</taxon>
        <taxon>Rotifera</taxon>
        <taxon>Eurotatoria</taxon>
        <taxon>Monogononta</taxon>
        <taxon>Pseudotrocha</taxon>
        <taxon>Ploima</taxon>
        <taxon>Brachionidae</taxon>
        <taxon>Brachionus</taxon>
    </lineage>
</organism>
<evidence type="ECO:0000313" key="1">
    <source>
        <dbReference type="EMBL" id="RNA08354.1"/>
    </source>
</evidence>
<comment type="caution">
    <text evidence="1">The sequence shown here is derived from an EMBL/GenBank/DDBJ whole genome shotgun (WGS) entry which is preliminary data.</text>
</comment>
<accession>A0A3M7QB17</accession>
<dbReference type="AlphaFoldDB" id="A0A3M7QB17"/>
<keyword evidence="2" id="KW-1185">Reference proteome</keyword>
<reference evidence="1 2" key="1">
    <citation type="journal article" date="2018" name="Sci. Rep.">
        <title>Genomic signatures of local adaptation to the degree of environmental predictability in rotifers.</title>
        <authorList>
            <person name="Franch-Gras L."/>
            <person name="Hahn C."/>
            <person name="Garcia-Roger E.M."/>
            <person name="Carmona M.J."/>
            <person name="Serra M."/>
            <person name="Gomez A."/>
        </authorList>
    </citation>
    <scope>NUCLEOTIDE SEQUENCE [LARGE SCALE GENOMIC DNA]</scope>
    <source>
        <strain evidence="1">HYR1</strain>
    </source>
</reference>
<evidence type="ECO:0000313" key="2">
    <source>
        <dbReference type="Proteomes" id="UP000276133"/>
    </source>
</evidence>